<evidence type="ECO:0000313" key="15">
    <source>
        <dbReference type="EMBL" id="TFK34437.1"/>
    </source>
</evidence>
<dbReference type="OrthoDB" id="1470350at2759"/>
<keyword evidence="8" id="KW-1133">Transmembrane helix</keyword>
<dbReference type="PROSITE" id="PS00086">
    <property type="entry name" value="CYTOCHROME_P450"/>
    <property type="match status" value="1"/>
</dbReference>
<gene>
    <name evidence="15" type="ORF">BDQ12DRAFT_700412</name>
</gene>
<keyword evidence="9 14" id="KW-0560">Oxidoreductase</keyword>
<keyword evidence="10 13" id="KW-0408">Iron</keyword>
<keyword evidence="6" id="KW-0812">Transmembrane</keyword>
<evidence type="ECO:0000256" key="9">
    <source>
        <dbReference type="ARBA" id="ARBA00023002"/>
    </source>
</evidence>
<dbReference type="PRINTS" id="PR00463">
    <property type="entry name" value="EP450I"/>
</dbReference>
<evidence type="ECO:0000256" key="11">
    <source>
        <dbReference type="ARBA" id="ARBA00023033"/>
    </source>
</evidence>
<evidence type="ECO:0000256" key="12">
    <source>
        <dbReference type="ARBA" id="ARBA00023136"/>
    </source>
</evidence>
<dbReference type="InterPro" id="IPR002401">
    <property type="entry name" value="Cyt_P450_E_grp-I"/>
</dbReference>
<keyword evidence="5 13" id="KW-0349">Heme</keyword>
<dbReference type="SUPFAM" id="SSF48264">
    <property type="entry name" value="Cytochrome P450"/>
    <property type="match status" value="1"/>
</dbReference>
<keyword evidence="7 13" id="KW-0479">Metal-binding</keyword>
<proteinExistence type="inferred from homology"/>
<evidence type="ECO:0000256" key="5">
    <source>
        <dbReference type="ARBA" id="ARBA00022617"/>
    </source>
</evidence>
<dbReference type="InterPro" id="IPR001128">
    <property type="entry name" value="Cyt_P450"/>
</dbReference>
<evidence type="ECO:0000313" key="16">
    <source>
        <dbReference type="Proteomes" id="UP000308652"/>
    </source>
</evidence>
<evidence type="ECO:0000256" key="1">
    <source>
        <dbReference type="ARBA" id="ARBA00001971"/>
    </source>
</evidence>
<comment type="similarity">
    <text evidence="4 14">Belongs to the cytochrome P450 family.</text>
</comment>
<dbReference type="AlphaFoldDB" id="A0A5C3LPB1"/>
<dbReference type="Proteomes" id="UP000308652">
    <property type="component" value="Unassembled WGS sequence"/>
</dbReference>
<evidence type="ECO:0000256" key="3">
    <source>
        <dbReference type="ARBA" id="ARBA00004721"/>
    </source>
</evidence>
<comment type="cofactor">
    <cofactor evidence="1 13">
        <name>heme</name>
        <dbReference type="ChEBI" id="CHEBI:30413"/>
    </cofactor>
</comment>
<sequence length="489" mass="54988">MCPGRGLLWLHPFRSASIVLGPIFPLKGRIGHYYAKFDKAIKTISNDRLTYQKDVEAYEALNIYGENIVGTEGSAWKRHRTIAKTAFNESNHAFVWTETIRVINEWFTELEEVAKTRGKAFTIDLLPALTQVTLLVVSSAGFGRRASWTEDSKTEPPPGHKIAFRPAVTSAVGNIITRALTPGWIYNMSEKIHIPVVTPILKETKQSFEALGLHMLDVVSQARAWIAGGKTTQMDAALLRNLVEANMAQEVDSDQRRLTDEELLSDTFVFLLAGHETSAHSLCFSIALLALYPEVQKKILEEAMKLWPDAPPTLASHTEYTWAVFHETLRLFPPVARLAKNVHSDTVLNARTFTTLPEGKIKDVQETYISVKAGSMVIIDVFGLHMNPIHWGEDVADFKPERFIDTDTYRWPRDAFVAFSAGPRSCIGQRFAITESLCVLASLVRKYEIILPDDLQGKPLEEQKRSLLHWTPSVTITPTGARVRLRLRQ</sequence>
<name>A0A5C3LPB1_9AGAR</name>
<dbReference type="Pfam" id="PF00067">
    <property type="entry name" value="p450"/>
    <property type="match status" value="1"/>
</dbReference>
<comment type="subcellular location">
    <subcellularLocation>
        <location evidence="2">Membrane</location>
    </subcellularLocation>
</comment>
<dbReference type="PANTHER" id="PTHR24305">
    <property type="entry name" value="CYTOCHROME P450"/>
    <property type="match status" value="1"/>
</dbReference>
<dbReference type="PANTHER" id="PTHR24305:SF166">
    <property type="entry name" value="CYTOCHROME P450 12A4, MITOCHONDRIAL-RELATED"/>
    <property type="match status" value="1"/>
</dbReference>
<dbReference type="Gene3D" id="1.10.630.10">
    <property type="entry name" value="Cytochrome P450"/>
    <property type="match status" value="1"/>
</dbReference>
<dbReference type="PRINTS" id="PR00385">
    <property type="entry name" value="P450"/>
</dbReference>
<keyword evidence="16" id="KW-1185">Reference proteome</keyword>
<dbReference type="GO" id="GO:0004497">
    <property type="term" value="F:monooxygenase activity"/>
    <property type="evidence" value="ECO:0007669"/>
    <property type="project" value="UniProtKB-KW"/>
</dbReference>
<evidence type="ECO:0000256" key="2">
    <source>
        <dbReference type="ARBA" id="ARBA00004370"/>
    </source>
</evidence>
<comment type="pathway">
    <text evidence="3">Secondary metabolite biosynthesis; terpenoid biosynthesis.</text>
</comment>
<keyword evidence="12" id="KW-0472">Membrane</keyword>
<dbReference type="GO" id="GO:0005506">
    <property type="term" value="F:iron ion binding"/>
    <property type="evidence" value="ECO:0007669"/>
    <property type="project" value="InterPro"/>
</dbReference>
<dbReference type="GO" id="GO:0016020">
    <property type="term" value="C:membrane"/>
    <property type="evidence" value="ECO:0007669"/>
    <property type="project" value="UniProtKB-SubCell"/>
</dbReference>
<evidence type="ECO:0000256" key="7">
    <source>
        <dbReference type="ARBA" id="ARBA00022723"/>
    </source>
</evidence>
<evidence type="ECO:0000256" key="8">
    <source>
        <dbReference type="ARBA" id="ARBA00022989"/>
    </source>
</evidence>
<accession>A0A5C3LPB1</accession>
<evidence type="ECO:0000256" key="6">
    <source>
        <dbReference type="ARBA" id="ARBA00022692"/>
    </source>
</evidence>
<dbReference type="EMBL" id="ML213631">
    <property type="protein sequence ID" value="TFK34437.1"/>
    <property type="molecule type" value="Genomic_DNA"/>
</dbReference>
<evidence type="ECO:0000256" key="14">
    <source>
        <dbReference type="RuleBase" id="RU000461"/>
    </source>
</evidence>
<dbReference type="InterPro" id="IPR050121">
    <property type="entry name" value="Cytochrome_P450_monoxygenase"/>
</dbReference>
<evidence type="ECO:0000256" key="10">
    <source>
        <dbReference type="ARBA" id="ARBA00023004"/>
    </source>
</evidence>
<dbReference type="InterPro" id="IPR017972">
    <property type="entry name" value="Cyt_P450_CS"/>
</dbReference>
<evidence type="ECO:0000256" key="4">
    <source>
        <dbReference type="ARBA" id="ARBA00010617"/>
    </source>
</evidence>
<protein>
    <submittedName>
        <fullName evidence="15">Cytochrome P450</fullName>
    </submittedName>
</protein>
<reference evidence="15 16" key="1">
    <citation type="journal article" date="2019" name="Nat. Ecol. Evol.">
        <title>Megaphylogeny resolves global patterns of mushroom evolution.</title>
        <authorList>
            <person name="Varga T."/>
            <person name="Krizsan K."/>
            <person name="Foldi C."/>
            <person name="Dima B."/>
            <person name="Sanchez-Garcia M."/>
            <person name="Sanchez-Ramirez S."/>
            <person name="Szollosi G.J."/>
            <person name="Szarkandi J.G."/>
            <person name="Papp V."/>
            <person name="Albert L."/>
            <person name="Andreopoulos W."/>
            <person name="Angelini C."/>
            <person name="Antonin V."/>
            <person name="Barry K.W."/>
            <person name="Bougher N.L."/>
            <person name="Buchanan P."/>
            <person name="Buyck B."/>
            <person name="Bense V."/>
            <person name="Catcheside P."/>
            <person name="Chovatia M."/>
            <person name="Cooper J."/>
            <person name="Damon W."/>
            <person name="Desjardin D."/>
            <person name="Finy P."/>
            <person name="Geml J."/>
            <person name="Haridas S."/>
            <person name="Hughes K."/>
            <person name="Justo A."/>
            <person name="Karasinski D."/>
            <person name="Kautmanova I."/>
            <person name="Kiss B."/>
            <person name="Kocsube S."/>
            <person name="Kotiranta H."/>
            <person name="LaButti K.M."/>
            <person name="Lechner B.E."/>
            <person name="Liimatainen K."/>
            <person name="Lipzen A."/>
            <person name="Lukacs Z."/>
            <person name="Mihaltcheva S."/>
            <person name="Morgado L.N."/>
            <person name="Niskanen T."/>
            <person name="Noordeloos M.E."/>
            <person name="Ohm R.A."/>
            <person name="Ortiz-Santana B."/>
            <person name="Ovrebo C."/>
            <person name="Racz N."/>
            <person name="Riley R."/>
            <person name="Savchenko A."/>
            <person name="Shiryaev A."/>
            <person name="Soop K."/>
            <person name="Spirin V."/>
            <person name="Szebenyi C."/>
            <person name="Tomsovsky M."/>
            <person name="Tulloss R.E."/>
            <person name="Uehling J."/>
            <person name="Grigoriev I.V."/>
            <person name="Vagvolgyi C."/>
            <person name="Papp T."/>
            <person name="Martin F.M."/>
            <person name="Miettinen O."/>
            <person name="Hibbett D.S."/>
            <person name="Nagy L.G."/>
        </authorList>
    </citation>
    <scope>NUCLEOTIDE SEQUENCE [LARGE SCALE GENOMIC DNA]</scope>
    <source>
        <strain evidence="15 16">CBS 166.37</strain>
    </source>
</reference>
<feature type="binding site" description="axial binding residue" evidence="13">
    <location>
        <position position="426"/>
    </location>
    <ligand>
        <name>heme</name>
        <dbReference type="ChEBI" id="CHEBI:30413"/>
    </ligand>
    <ligandPart>
        <name>Fe</name>
        <dbReference type="ChEBI" id="CHEBI:18248"/>
    </ligandPart>
</feature>
<dbReference type="STRING" id="68775.A0A5C3LPB1"/>
<keyword evidence="11 14" id="KW-0503">Monooxygenase</keyword>
<dbReference type="InterPro" id="IPR036396">
    <property type="entry name" value="Cyt_P450_sf"/>
</dbReference>
<evidence type="ECO:0000256" key="13">
    <source>
        <dbReference type="PIRSR" id="PIRSR602401-1"/>
    </source>
</evidence>
<dbReference type="GO" id="GO:0020037">
    <property type="term" value="F:heme binding"/>
    <property type="evidence" value="ECO:0007669"/>
    <property type="project" value="InterPro"/>
</dbReference>
<dbReference type="GO" id="GO:0016705">
    <property type="term" value="F:oxidoreductase activity, acting on paired donors, with incorporation or reduction of molecular oxygen"/>
    <property type="evidence" value="ECO:0007669"/>
    <property type="project" value="InterPro"/>
</dbReference>
<organism evidence="15 16">
    <name type="scientific">Crucibulum laeve</name>
    <dbReference type="NCBI Taxonomy" id="68775"/>
    <lineage>
        <taxon>Eukaryota</taxon>
        <taxon>Fungi</taxon>
        <taxon>Dikarya</taxon>
        <taxon>Basidiomycota</taxon>
        <taxon>Agaricomycotina</taxon>
        <taxon>Agaricomycetes</taxon>
        <taxon>Agaricomycetidae</taxon>
        <taxon>Agaricales</taxon>
        <taxon>Agaricineae</taxon>
        <taxon>Nidulariaceae</taxon>
        <taxon>Crucibulum</taxon>
    </lineage>
</organism>